<gene>
    <name evidence="1" type="ORF">GCM10009107_18360</name>
</gene>
<protein>
    <recommendedName>
        <fullName evidence="3">DUF3445 domain-containing protein</fullName>
    </recommendedName>
</protein>
<dbReference type="InterPro" id="IPR021848">
    <property type="entry name" value="HODM_asu-like"/>
</dbReference>
<evidence type="ECO:0000313" key="1">
    <source>
        <dbReference type="EMBL" id="GAA0748617.1"/>
    </source>
</evidence>
<dbReference type="EMBL" id="BAAAEW010000008">
    <property type="protein sequence ID" value="GAA0748617.1"/>
    <property type="molecule type" value="Genomic_DNA"/>
</dbReference>
<evidence type="ECO:0008006" key="3">
    <source>
        <dbReference type="Google" id="ProtNLM"/>
    </source>
</evidence>
<keyword evidence="2" id="KW-1185">Reference proteome</keyword>
<accession>A0ABN1JXH5</accession>
<evidence type="ECO:0000313" key="2">
    <source>
        <dbReference type="Proteomes" id="UP001500279"/>
    </source>
</evidence>
<comment type="caution">
    <text evidence="1">The sequence shown here is derived from an EMBL/GenBank/DDBJ whole genome shotgun (WGS) entry which is preliminary data.</text>
</comment>
<dbReference type="Pfam" id="PF11927">
    <property type="entry name" value="HODM_asu-like"/>
    <property type="match status" value="1"/>
</dbReference>
<reference evidence="1 2" key="1">
    <citation type="journal article" date="2019" name="Int. J. Syst. Evol. Microbiol.">
        <title>The Global Catalogue of Microorganisms (GCM) 10K type strain sequencing project: providing services to taxonomists for standard genome sequencing and annotation.</title>
        <authorList>
            <consortium name="The Broad Institute Genomics Platform"/>
            <consortium name="The Broad Institute Genome Sequencing Center for Infectious Disease"/>
            <person name="Wu L."/>
            <person name="Ma J."/>
        </authorList>
    </citation>
    <scope>NUCLEOTIDE SEQUENCE [LARGE SCALE GENOMIC DNA]</scope>
    <source>
        <strain evidence="1 2">JCM 15503</strain>
    </source>
</reference>
<name>A0ABN1JXH5_9BURK</name>
<organism evidence="1 2">
    <name type="scientific">Ideonella azotifigens</name>
    <dbReference type="NCBI Taxonomy" id="513160"/>
    <lineage>
        <taxon>Bacteria</taxon>
        <taxon>Pseudomonadati</taxon>
        <taxon>Pseudomonadota</taxon>
        <taxon>Betaproteobacteria</taxon>
        <taxon>Burkholderiales</taxon>
        <taxon>Sphaerotilaceae</taxon>
        <taxon>Ideonella</taxon>
    </lineage>
</organism>
<dbReference type="Proteomes" id="UP001500279">
    <property type="component" value="Unassembled WGS sequence"/>
</dbReference>
<proteinExistence type="predicted"/>
<sequence length="330" mass="35294">MSNPLPMAFDFDHAVTAPFRMQPGLRRLAPGARQFSPNRSGTHHLAAKLRVLSSTPLAALMQIEGFDSGPALAAVVAQLAAEHPDAFTALPDGGLQARWLGVAVNGQGDLLPPTDTSSPEVHPCLQALSAEWRLAGLLALALEEDLAIVDGSCAALPWLAVALPSHWAPADKLGRHFAEVHAPVADNRVLVAAGEHLLRMVCGPERWERFVWNITPHALLDQHPGRLVAAQAAGETPAGWPEHADADQLAAMAWFRTERQTFLPLPDLQQAVFTIHVQTHPLCEAVADPRKAALLRAAIATMSPAVLAYRGLASAQARLLAFCDKQAAEP</sequence>